<dbReference type="HOGENOM" id="CLU_2682829_0_0_5"/>
<keyword evidence="2" id="KW-1185">Reference proteome</keyword>
<evidence type="ECO:0000313" key="2">
    <source>
        <dbReference type="Proteomes" id="UP000018542"/>
    </source>
</evidence>
<dbReference type="Proteomes" id="UP000018542">
    <property type="component" value="Chromosome"/>
</dbReference>
<dbReference type="PATRIC" id="fig|1029756.8.peg.776"/>
<dbReference type="EMBL" id="CP006912">
    <property type="protein sequence ID" value="AHB49909.1"/>
    <property type="molecule type" value="Genomic_DNA"/>
</dbReference>
<evidence type="ECO:0000313" key="1">
    <source>
        <dbReference type="EMBL" id="AHB49909.1"/>
    </source>
</evidence>
<dbReference type="KEGG" id="hni:W911_03710"/>
<gene>
    <name evidence="1" type="ORF">W911_03710</name>
</gene>
<organism evidence="1 2">
    <name type="scientific">Hyphomicrobium nitrativorans NL23</name>
    <dbReference type="NCBI Taxonomy" id="1029756"/>
    <lineage>
        <taxon>Bacteria</taxon>
        <taxon>Pseudomonadati</taxon>
        <taxon>Pseudomonadota</taxon>
        <taxon>Alphaproteobacteria</taxon>
        <taxon>Hyphomicrobiales</taxon>
        <taxon>Hyphomicrobiaceae</taxon>
        <taxon>Hyphomicrobium</taxon>
    </lineage>
</organism>
<dbReference type="AlphaFoldDB" id="V5SIZ3"/>
<protein>
    <submittedName>
        <fullName evidence="1">Uncharacterized protein</fullName>
    </submittedName>
</protein>
<accession>V5SIZ3</accession>
<proteinExistence type="predicted"/>
<reference evidence="1 2" key="1">
    <citation type="journal article" date="2014" name="Genome Announc.">
        <title>Complete Genome Sequence of Hyphomicrobium nitrativorans Strain NL23, a Denitrifying Bacterium Isolated from Biofilm of a Methanol-Fed Denitrification System Treating Seawater at the Montreal Biodome.</title>
        <authorList>
            <person name="Martineau C."/>
            <person name="Villeneuve C."/>
            <person name="Mauffrey F."/>
            <person name="Villemur R."/>
        </authorList>
    </citation>
    <scope>NUCLEOTIDE SEQUENCE [LARGE SCALE GENOMIC DNA]</scope>
    <source>
        <strain evidence="1">NL23</strain>
    </source>
</reference>
<name>V5SIZ3_9HYPH</name>
<sequence>MDRVDYNMHMQVLLIRMGGKQGLVPSKTESVQGGERSFAHVLRCGALPLCPGQSEMQNGADILPPTRGLARMLL</sequence>